<sequence length="354" mass="39422">MKRTLILFFALFCASVMAEPVSGLYNGRVLVADQTEQSRSKGVNQALEQVLIKLTGNSKIMQLPGIQKAVSNTDNFIASVGYTKLPAGSSEELADQPGFSLQVSFSTQAIDQLIRWAQLPILPAGRPKLLFWIVRDDAETGRQFITEQQFPYFIQSFQQIMQDRALPYQLPALDLEDQLSLSVNEAWSMREETIEVASQRYGADGWVLLRFFTTTSGQVRGSWTYKLGDQRGFDDVRGENPEVFVGQAVNELVDSISSKLTYVPQVDTSKLVVQINQVDSFADYQAVVAQLQGLKLVRSSHVSAVEADRLFVTVDIDGGVDLLISALQRGGRLVNQTSEMARFSGNLEFDWMVE</sequence>
<feature type="chain" id="PRO_5045858057" evidence="1">
    <location>
        <begin position="19"/>
        <end position="354"/>
    </location>
</feature>
<name>A0ABY5TLK5_9GAMM</name>
<dbReference type="Pfam" id="PF09839">
    <property type="entry name" value="DUF2066"/>
    <property type="match status" value="1"/>
</dbReference>
<keyword evidence="3" id="KW-1185">Reference proteome</keyword>
<evidence type="ECO:0000313" key="2">
    <source>
        <dbReference type="EMBL" id="UVW34733.1"/>
    </source>
</evidence>
<evidence type="ECO:0000313" key="3">
    <source>
        <dbReference type="Proteomes" id="UP001059934"/>
    </source>
</evidence>
<proteinExistence type="predicted"/>
<organism evidence="2 3">
    <name type="scientific">SAR92 clade bacterium H455</name>
    <dbReference type="NCBI Taxonomy" id="2974818"/>
    <lineage>
        <taxon>Bacteria</taxon>
        <taxon>Pseudomonadati</taxon>
        <taxon>Pseudomonadota</taxon>
        <taxon>Gammaproteobacteria</taxon>
        <taxon>Cellvibrionales</taxon>
        <taxon>Porticoccaceae</taxon>
        <taxon>SAR92 clade</taxon>
    </lineage>
</organism>
<accession>A0ABY5TLK5</accession>
<feature type="signal peptide" evidence="1">
    <location>
        <begin position="1"/>
        <end position="18"/>
    </location>
</feature>
<protein>
    <submittedName>
        <fullName evidence="2">DUF2066 domain-containing protein</fullName>
    </submittedName>
</protein>
<dbReference type="EMBL" id="CP103416">
    <property type="protein sequence ID" value="UVW34733.1"/>
    <property type="molecule type" value="Genomic_DNA"/>
</dbReference>
<dbReference type="Proteomes" id="UP001059934">
    <property type="component" value="Chromosome"/>
</dbReference>
<keyword evidence="1" id="KW-0732">Signal</keyword>
<evidence type="ECO:0000256" key="1">
    <source>
        <dbReference type="SAM" id="SignalP"/>
    </source>
</evidence>
<reference evidence="2" key="1">
    <citation type="submission" date="2022-08" db="EMBL/GenBank/DDBJ databases">
        <title>Catabolic pathway analysis in culturable SAR92 clade bacteria reveals their overlooked roles in DMSP degradation in coastal seas.</title>
        <authorList>
            <person name="He X."/>
            <person name="Zhang X."/>
            <person name="Zhang Y."/>
        </authorList>
    </citation>
    <scope>NUCLEOTIDE SEQUENCE</scope>
    <source>
        <strain evidence="2">H455</strain>
    </source>
</reference>
<gene>
    <name evidence="2" type="ORF">NYF23_12060</name>
</gene>
<dbReference type="InterPro" id="IPR018642">
    <property type="entry name" value="DUF2066"/>
</dbReference>